<dbReference type="GO" id="GO:0004792">
    <property type="term" value="F:thiosulfate-cyanide sulfurtransferase activity"/>
    <property type="evidence" value="ECO:0007669"/>
    <property type="project" value="UniProtKB-EC"/>
</dbReference>
<evidence type="ECO:0000313" key="4">
    <source>
        <dbReference type="EMBL" id="CAG2234259.1"/>
    </source>
</evidence>
<gene>
    <name evidence="4" type="ORF">MEDL_46902</name>
</gene>
<evidence type="ECO:0000256" key="1">
    <source>
        <dbReference type="ARBA" id="ARBA00022679"/>
    </source>
</evidence>
<protein>
    <submittedName>
        <fullName evidence="4">TST</fullName>
        <ecNumber evidence="4">2.8.1.1</ecNumber>
        <ecNumber evidence="4">2.8.1.2</ecNumber>
    </submittedName>
</protein>
<dbReference type="OrthoDB" id="270167at2759"/>
<evidence type="ECO:0000256" key="2">
    <source>
        <dbReference type="ARBA" id="ARBA00022737"/>
    </source>
</evidence>
<dbReference type="AlphaFoldDB" id="A0A8S3TKD5"/>
<organism evidence="4 5">
    <name type="scientific">Mytilus edulis</name>
    <name type="common">Blue mussel</name>
    <dbReference type="NCBI Taxonomy" id="6550"/>
    <lineage>
        <taxon>Eukaryota</taxon>
        <taxon>Metazoa</taxon>
        <taxon>Spiralia</taxon>
        <taxon>Lophotrochozoa</taxon>
        <taxon>Mollusca</taxon>
        <taxon>Bivalvia</taxon>
        <taxon>Autobranchia</taxon>
        <taxon>Pteriomorphia</taxon>
        <taxon>Mytilida</taxon>
        <taxon>Mytiloidea</taxon>
        <taxon>Mytilidae</taxon>
        <taxon>Mytilinae</taxon>
        <taxon>Mytilus</taxon>
    </lineage>
</organism>
<dbReference type="GO" id="GO:0005739">
    <property type="term" value="C:mitochondrion"/>
    <property type="evidence" value="ECO:0007669"/>
    <property type="project" value="TreeGrafter"/>
</dbReference>
<feature type="domain" description="Rhodanese" evidence="3">
    <location>
        <begin position="28"/>
        <end position="146"/>
    </location>
</feature>
<dbReference type="EC" id="2.8.1.2" evidence="4"/>
<feature type="domain" description="Rhodanese" evidence="3">
    <location>
        <begin position="176"/>
        <end position="285"/>
    </location>
</feature>
<reference evidence="4" key="1">
    <citation type="submission" date="2021-03" db="EMBL/GenBank/DDBJ databases">
        <authorList>
            <person name="Bekaert M."/>
        </authorList>
    </citation>
    <scope>NUCLEOTIDE SEQUENCE</scope>
</reference>
<dbReference type="PANTHER" id="PTHR11364">
    <property type="entry name" value="THIOSULFATE SULFERTANSFERASE"/>
    <property type="match status" value="1"/>
</dbReference>
<dbReference type="SMART" id="SM00450">
    <property type="entry name" value="RHOD"/>
    <property type="match status" value="2"/>
</dbReference>
<dbReference type="PROSITE" id="PS50206">
    <property type="entry name" value="RHODANESE_3"/>
    <property type="match status" value="2"/>
</dbReference>
<keyword evidence="1 4" id="KW-0808">Transferase</keyword>
<keyword evidence="2" id="KW-0677">Repeat</keyword>
<dbReference type="InterPro" id="IPR045078">
    <property type="entry name" value="TST/MPST-like"/>
</dbReference>
<comment type="caution">
    <text evidence="4">The sequence shown here is derived from an EMBL/GenBank/DDBJ whole genome shotgun (WGS) entry which is preliminary data.</text>
</comment>
<accession>A0A8S3TKD5</accession>
<dbReference type="CDD" id="cd01448">
    <property type="entry name" value="TST_Repeat_1"/>
    <property type="match status" value="1"/>
</dbReference>
<name>A0A8S3TKD5_MYTED</name>
<dbReference type="InterPro" id="IPR036873">
    <property type="entry name" value="Rhodanese-like_dom_sf"/>
</dbReference>
<evidence type="ECO:0000259" key="3">
    <source>
        <dbReference type="PROSITE" id="PS50206"/>
    </source>
</evidence>
<dbReference type="PANTHER" id="PTHR11364:SF27">
    <property type="entry name" value="SULFURTRANSFERASE"/>
    <property type="match status" value="1"/>
</dbReference>
<proteinExistence type="predicted"/>
<dbReference type="Gene3D" id="3.40.250.10">
    <property type="entry name" value="Rhodanese-like domain"/>
    <property type="match status" value="2"/>
</dbReference>
<dbReference type="SUPFAM" id="SSF52821">
    <property type="entry name" value="Rhodanese/Cell cycle control phosphatase"/>
    <property type="match status" value="2"/>
</dbReference>
<dbReference type="Proteomes" id="UP000683360">
    <property type="component" value="Unassembled WGS sequence"/>
</dbReference>
<dbReference type="EMBL" id="CAJPWZ010002228">
    <property type="protein sequence ID" value="CAG2234259.1"/>
    <property type="molecule type" value="Genomic_DNA"/>
</dbReference>
<dbReference type="InterPro" id="IPR001763">
    <property type="entry name" value="Rhodanese-like_dom"/>
</dbReference>
<dbReference type="EC" id="2.8.1.1" evidence="4"/>
<dbReference type="Pfam" id="PF00581">
    <property type="entry name" value="Rhodanese"/>
    <property type="match status" value="2"/>
</dbReference>
<dbReference type="GO" id="GO:0016784">
    <property type="term" value="F:3-mercaptopyruvate sulfurtransferase activity"/>
    <property type="evidence" value="ECO:0007669"/>
    <property type="project" value="UniProtKB-EC"/>
</dbReference>
<keyword evidence="5" id="KW-1185">Reference proteome</keyword>
<sequence length="286" mass="32627">MTIKRVGLLVSTNHLREKLASVWRGNRLGKDFRVLDSSYDFDDDKTDGYKDFYQQGHIPSSVYFNPQNCSKSTPLIPFDLPDPHCFTDYVQSLGVSPDTHVVLYDRMNSDAALRAWWLLRLYGHRNTSVLDGGLRKWVRDGYPVTTEEPDVERGDFKSRLDQSLMKNYHHMKDSVNSKKEQIIDARGPGAFNKVIQTSIGDIKNFIPGAKNIPYRSLFNDDGTFKAVDEIKELFNQQNVDLSRPLIAMCYRGITGCALSAAAELLGKHDTPLYYGSWKEWSGRMTE</sequence>
<evidence type="ECO:0000313" key="5">
    <source>
        <dbReference type="Proteomes" id="UP000683360"/>
    </source>
</evidence>
<dbReference type="CDD" id="cd01449">
    <property type="entry name" value="TST_Repeat_2"/>
    <property type="match status" value="1"/>
</dbReference>